<dbReference type="SUPFAM" id="SSF109854">
    <property type="entry name" value="DinB/YfiT-like putative metalloenzymes"/>
    <property type="match status" value="1"/>
</dbReference>
<dbReference type="Pfam" id="PF12867">
    <property type="entry name" value="DinB_2"/>
    <property type="match status" value="1"/>
</dbReference>
<sequence length="171" mass="19851">MTLTDLDKSTYNSYYQKYLNLVGDKPLLEALQRGQVETENYFENLETSLWEYRYKENKWTPKDILQHIIDTERVFVYRALYFSRVDEANLDGFDENLFAENALANLKTADALLKEYSAVRNATISLYSGFSTMQLRRCGKANNSVLSVAAAGFIICGHEIHHRNIINERYL</sequence>
<dbReference type="InterPro" id="IPR034660">
    <property type="entry name" value="DinB/YfiT-like"/>
</dbReference>
<protein>
    <submittedName>
        <fullName evidence="2">DinB family protein</fullName>
    </submittedName>
</protein>
<dbReference type="Gene3D" id="1.20.120.450">
    <property type="entry name" value="dinb family like domain"/>
    <property type="match status" value="1"/>
</dbReference>
<dbReference type="RefSeq" id="WP_279448036.1">
    <property type="nucleotide sequence ID" value="NZ_JAZBJM010000001.1"/>
</dbReference>
<evidence type="ECO:0000313" key="2">
    <source>
        <dbReference type="EMBL" id="MEM0516759.1"/>
    </source>
</evidence>
<proteinExistence type="predicted"/>
<evidence type="ECO:0000313" key="3">
    <source>
        <dbReference type="EMBL" id="MEM0573283.1"/>
    </source>
</evidence>
<dbReference type="AlphaFoldDB" id="A0AB35YNT6"/>
<gene>
    <name evidence="3" type="ORF">VZD24_07140</name>
    <name evidence="2" type="ORF">VZD85_00220</name>
</gene>
<accession>A0AB35YNT6</accession>
<organism evidence="2 4">
    <name type="scientific">Aequorivita flava</name>
    <dbReference type="NCBI Taxonomy" id="3114371"/>
    <lineage>
        <taxon>Bacteria</taxon>
        <taxon>Pseudomonadati</taxon>
        <taxon>Bacteroidota</taxon>
        <taxon>Flavobacteriia</taxon>
        <taxon>Flavobacteriales</taxon>
        <taxon>Flavobacteriaceae</taxon>
        <taxon>Aequorivita</taxon>
    </lineage>
</organism>
<evidence type="ECO:0000313" key="4">
    <source>
        <dbReference type="Proteomes" id="UP001388259"/>
    </source>
</evidence>
<evidence type="ECO:0000313" key="5">
    <source>
        <dbReference type="Proteomes" id="UP001390963"/>
    </source>
</evidence>
<dbReference type="InterPro" id="IPR024775">
    <property type="entry name" value="DinB-like"/>
</dbReference>
<name>A0AB35YNT6_9FLAO</name>
<reference evidence="2 5" key="1">
    <citation type="submission" date="2024-01" db="EMBL/GenBank/DDBJ databases">
        <title>Aequorivita flavus sp. nov., isolated from deep-sea sediment.</title>
        <authorList>
            <person name="Chen X."/>
        </authorList>
    </citation>
    <scope>NUCLEOTIDE SEQUENCE</scope>
    <source>
        <strain evidence="2">MCCC 1A16923</strain>
        <strain evidence="3 5">MCCC 1A16935</strain>
    </source>
</reference>
<keyword evidence="5" id="KW-1185">Reference proteome</keyword>
<feature type="domain" description="DinB-like" evidence="1">
    <location>
        <begin position="31"/>
        <end position="166"/>
    </location>
</feature>
<evidence type="ECO:0000259" key="1">
    <source>
        <dbReference type="Pfam" id="PF12867"/>
    </source>
</evidence>
<dbReference type="Proteomes" id="UP001388259">
    <property type="component" value="Unassembled WGS sequence"/>
</dbReference>
<dbReference type="Proteomes" id="UP001390963">
    <property type="component" value="Unassembled WGS sequence"/>
</dbReference>
<dbReference type="EMBL" id="JAZBJM010000001">
    <property type="protein sequence ID" value="MEM0516759.1"/>
    <property type="molecule type" value="Genomic_DNA"/>
</dbReference>
<dbReference type="EMBL" id="JBANCF010000004">
    <property type="protein sequence ID" value="MEM0573283.1"/>
    <property type="molecule type" value="Genomic_DNA"/>
</dbReference>
<comment type="caution">
    <text evidence="2">The sequence shown here is derived from an EMBL/GenBank/DDBJ whole genome shotgun (WGS) entry which is preliminary data.</text>
</comment>